<protein>
    <submittedName>
        <fullName evidence="2">Uncharacterized protein</fullName>
    </submittedName>
</protein>
<organism evidence="2 3">
    <name type="scientific">Subdoligranulum variabile</name>
    <dbReference type="NCBI Taxonomy" id="214851"/>
    <lineage>
        <taxon>Bacteria</taxon>
        <taxon>Bacillati</taxon>
        <taxon>Bacillota</taxon>
        <taxon>Clostridia</taxon>
        <taxon>Eubacteriales</taxon>
        <taxon>Oscillospiraceae</taxon>
        <taxon>Subdoligranulum</taxon>
    </lineage>
</organism>
<name>A0A943HJT1_9FIRM</name>
<proteinExistence type="predicted"/>
<feature type="transmembrane region" description="Helical" evidence="1">
    <location>
        <begin position="114"/>
        <end position="147"/>
    </location>
</feature>
<evidence type="ECO:0000256" key="1">
    <source>
        <dbReference type="SAM" id="Phobius"/>
    </source>
</evidence>
<feature type="transmembrane region" description="Helical" evidence="1">
    <location>
        <begin position="21"/>
        <end position="40"/>
    </location>
</feature>
<dbReference type="EMBL" id="JAGZGG010000026">
    <property type="protein sequence ID" value="MBS5332976.1"/>
    <property type="molecule type" value="Genomic_DNA"/>
</dbReference>
<evidence type="ECO:0000313" key="3">
    <source>
        <dbReference type="Proteomes" id="UP000759273"/>
    </source>
</evidence>
<dbReference type="Proteomes" id="UP000759273">
    <property type="component" value="Unassembled WGS sequence"/>
</dbReference>
<keyword evidence="1" id="KW-1133">Transmembrane helix</keyword>
<gene>
    <name evidence="2" type="ORF">KHY36_10665</name>
</gene>
<feature type="transmembrane region" description="Helical" evidence="1">
    <location>
        <begin position="73"/>
        <end position="93"/>
    </location>
</feature>
<accession>A0A943HJT1</accession>
<keyword evidence="1" id="KW-0812">Transmembrane</keyword>
<reference evidence="2" key="1">
    <citation type="submission" date="2021-02" db="EMBL/GenBank/DDBJ databases">
        <title>Infant gut strain persistence is associated with maternal origin, phylogeny, and functional potential including surface adhesion and iron acquisition.</title>
        <authorList>
            <person name="Lou Y.C."/>
        </authorList>
    </citation>
    <scope>NUCLEOTIDE SEQUENCE</scope>
    <source>
        <strain evidence="2">L3_101_000M1_dasL3_101_000M1_concoct_87</strain>
    </source>
</reference>
<dbReference type="AlphaFoldDB" id="A0A943HJT1"/>
<feature type="transmembrane region" description="Helical" evidence="1">
    <location>
        <begin position="194"/>
        <end position="218"/>
    </location>
</feature>
<feature type="transmembrane region" description="Helical" evidence="1">
    <location>
        <begin position="167"/>
        <end position="187"/>
    </location>
</feature>
<keyword evidence="1" id="KW-0472">Membrane</keyword>
<comment type="caution">
    <text evidence="2">The sequence shown here is derived from an EMBL/GenBank/DDBJ whole genome shotgun (WGS) entry which is preliminary data.</text>
</comment>
<sequence length="267" mass="30608">MKNSFIRLLLRDIKNYIRTNRFFLIAEAALFLIGCMIADMQKPDSYGKYTTIQYYMQIFRGCYPFTDARTEVFQVPLTWFTLMYFCIYTALLYPIRDASGAGIHVLLRAKSRALWWFSKCLALTVWNLLYFAVGFCSVCVFCFFTNGLSCFTILPYDVLPCDALTCLLPFGFALAISLLAFCLCIFCSFVWGQVFAISCLVAVSFTEFPSPFLCYAMLIRCRAMSPAGFDERAGLLFYLIFAGIVCFIGMFLFLQLDLFPGLQRRPQ</sequence>
<feature type="transmembrane region" description="Helical" evidence="1">
    <location>
        <begin position="238"/>
        <end position="259"/>
    </location>
</feature>
<evidence type="ECO:0000313" key="2">
    <source>
        <dbReference type="EMBL" id="MBS5332976.1"/>
    </source>
</evidence>